<accession>A0A5E4NL24</accession>
<proteinExistence type="predicted"/>
<feature type="compositionally biased region" description="Acidic residues" evidence="1">
    <location>
        <begin position="68"/>
        <end position="77"/>
    </location>
</feature>
<dbReference type="EMBL" id="CABPRJ010002380">
    <property type="protein sequence ID" value="VVC44449.1"/>
    <property type="molecule type" value="Genomic_DNA"/>
</dbReference>
<organism evidence="2 3">
    <name type="scientific">Cinara cedri</name>
    <dbReference type="NCBI Taxonomy" id="506608"/>
    <lineage>
        <taxon>Eukaryota</taxon>
        <taxon>Metazoa</taxon>
        <taxon>Ecdysozoa</taxon>
        <taxon>Arthropoda</taxon>
        <taxon>Hexapoda</taxon>
        <taxon>Insecta</taxon>
        <taxon>Pterygota</taxon>
        <taxon>Neoptera</taxon>
        <taxon>Paraneoptera</taxon>
        <taxon>Hemiptera</taxon>
        <taxon>Sternorrhyncha</taxon>
        <taxon>Aphidomorpha</taxon>
        <taxon>Aphidoidea</taxon>
        <taxon>Aphididae</taxon>
        <taxon>Lachninae</taxon>
        <taxon>Cinara</taxon>
    </lineage>
</organism>
<dbReference type="Proteomes" id="UP000325440">
    <property type="component" value="Unassembled WGS sequence"/>
</dbReference>
<keyword evidence="3" id="KW-1185">Reference proteome</keyword>
<name>A0A5E4NL24_9HEMI</name>
<feature type="compositionally biased region" description="Polar residues" evidence="1">
    <location>
        <begin position="43"/>
        <end position="58"/>
    </location>
</feature>
<feature type="region of interest" description="Disordered" evidence="1">
    <location>
        <begin position="43"/>
        <end position="77"/>
    </location>
</feature>
<evidence type="ECO:0000256" key="1">
    <source>
        <dbReference type="SAM" id="MobiDB-lite"/>
    </source>
</evidence>
<evidence type="ECO:0000313" key="3">
    <source>
        <dbReference type="Proteomes" id="UP000325440"/>
    </source>
</evidence>
<sequence length="77" mass="8502">MHATLSTVHVIMDYWRVQRPAKSSAKHQEYAAMADVLVFQVSPNSEQSPNKRPASLTNLGIGMGATEEREEDAFAPT</sequence>
<reference evidence="2 3" key="1">
    <citation type="submission" date="2019-08" db="EMBL/GenBank/DDBJ databases">
        <authorList>
            <person name="Alioto T."/>
            <person name="Alioto T."/>
            <person name="Gomez Garrido J."/>
        </authorList>
    </citation>
    <scope>NUCLEOTIDE SEQUENCE [LARGE SCALE GENOMIC DNA]</scope>
</reference>
<evidence type="ECO:0000313" key="2">
    <source>
        <dbReference type="EMBL" id="VVC44449.1"/>
    </source>
</evidence>
<gene>
    <name evidence="2" type="ORF">CINCED_3A016757</name>
</gene>
<protein>
    <submittedName>
        <fullName evidence="2">Uncharacterized protein</fullName>
    </submittedName>
</protein>
<dbReference type="AlphaFoldDB" id="A0A5E4NL24"/>